<evidence type="ECO:0000313" key="2">
    <source>
        <dbReference type="Proteomes" id="UP000016933"/>
    </source>
</evidence>
<reference evidence="2" key="1">
    <citation type="journal article" date="2012" name="PLoS Genet.">
        <title>The genomes of the fungal plant pathogens Cladosporium fulvum and Dothistroma septosporum reveal adaptation to different hosts and lifestyles but also signatures of common ancestry.</title>
        <authorList>
            <person name="de Wit P.J.G.M."/>
            <person name="van der Burgt A."/>
            <person name="Oekmen B."/>
            <person name="Stergiopoulos I."/>
            <person name="Abd-Elsalam K.A."/>
            <person name="Aerts A.L."/>
            <person name="Bahkali A.H."/>
            <person name="Beenen H.G."/>
            <person name="Chettri P."/>
            <person name="Cox M.P."/>
            <person name="Datema E."/>
            <person name="de Vries R.P."/>
            <person name="Dhillon B."/>
            <person name="Ganley A.R."/>
            <person name="Griffiths S.A."/>
            <person name="Guo Y."/>
            <person name="Hamelin R.C."/>
            <person name="Henrissat B."/>
            <person name="Kabir M.S."/>
            <person name="Jashni M.K."/>
            <person name="Kema G."/>
            <person name="Klaubauf S."/>
            <person name="Lapidus A."/>
            <person name="Levasseur A."/>
            <person name="Lindquist E."/>
            <person name="Mehrabi R."/>
            <person name="Ohm R.A."/>
            <person name="Owen T.J."/>
            <person name="Salamov A."/>
            <person name="Schwelm A."/>
            <person name="Schijlen E."/>
            <person name="Sun H."/>
            <person name="van den Burg H.A."/>
            <person name="van Ham R.C.H.J."/>
            <person name="Zhang S."/>
            <person name="Goodwin S.B."/>
            <person name="Grigoriev I.V."/>
            <person name="Collemare J."/>
            <person name="Bradshaw R.E."/>
        </authorList>
    </citation>
    <scope>NUCLEOTIDE SEQUENCE [LARGE SCALE GENOMIC DNA]</scope>
    <source>
        <strain evidence="2">NZE10 / CBS 128990</strain>
    </source>
</reference>
<dbReference type="HOGENOM" id="CLU_2277404_0_0_1"/>
<evidence type="ECO:0000313" key="1">
    <source>
        <dbReference type="EMBL" id="EME48218.1"/>
    </source>
</evidence>
<gene>
    <name evidence="1" type="ORF">DOTSEDRAFT_42466</name>
</gene>
<dbReference type="AlphaFoldDB" id="N1PZ00"/>
<dbReference type="EMBL" id="KB446536">
    <property type="protein sequence ID" value="EME48218.1"/>
    <property type="molecule type" value="Genomic_DNA"/>
</dbReference>
<proteinExistence type="predicted"/>
<keyword evidence="2" id="KW-1185">Reference proteome</keyword>
<sequence>MAAGDVFVIDSCDELSFFANAVDLACFLSTNPVLPSRIEASQGPVAGLSMCRAKIRLAMCFVHLLTSSRSLHVSDPFASHCLLLRLELYKALPSMISASESS</sequence>
<dbReference type="Proteomes" id="UP000016933">
    <property type="component" value="Unassembled WGS sequence"/>
</dbReference>
<accession>N1PZ00</accession>
<reference evidence="1 2" key="2">
    <citation type="journal article" date="2012" name="PLoS Pathog.">
        <title>Diverse lifestyles and strategies of plant pathogenesis encoded in the genomes of eighteen Dothideomycetes fungi.</title>
        <authorList>
            <person name="Ohm R.A."/>
            <person name="Feau N."/>
            <person name="Henrissat B."/>
            <person name="Schoch C.L."/>
            <person name="Horwitz B.A."/>
            <person name="Barry K.W."/>
            <person name="Condon B.J."/>
            <person name="Copeland A.C."/>
            <person name="Dhillon B."/>
            <person name="Glaser F."/>
            <person name="Hesse C.N."/>
            <person name="Kosti I."/>
            <person name="LaButti K."/>
            <person name="Lindquist E.A."/>
            <person name="Lucas S."/>
            <person name="Salamov A.A."/>
            <person name="Bradshaw R.E."/>
            <person name="Ciuffetti L."/>
            <person name="Hamelin R.C."/>
            <person name="Kema G.H.J."/>
            <person name="Lawrence C."/>
            <person name="Scott J.A."/>
            <person name="Spatafora J.W."/>
            <person name="Turgeon B.G."/>
            <person name="de Wit P.J.G.M."/>
            <person name="Zhong S."/>
            <person name="Goodwin S.B."/>
            <person name="Grigoriev I.V."/>
        </authorList>
    </citation>
    <scope>NUCLEOTIDE SEQUENCE [LARGE SCALE GENOMIC DNA]</scope>
    <source>
        <strain evidence="2">NZE10 / CBS 128990</strain>
    </source>
</reference>
<organism evidence="1 2">
    <name type="scientific">Dothistroma septosporum (strain NZE10 / CBS 128990)</name>
    <name type="common">Red band needle blight fungus</name>
    <name type="synonym">Mycosphaerella pini</name>
    <dbReference type="NCBI Taxonomy" id="675120"/>
    <lineage>
        <taxon>Eukaryota</taxon>
        <taxon>Fungi</taxon>
        <taxon>Dikarya</taxon>
        <taxon>Ascomycota</taxon>
        <taxon>Pezizomycotina</taxon>
        <taxon>Dothideomycetes</taxon>
        <taxon>Dothideomycetidae</taxon>
        <taxon>Mycosphaerellales</taxon>
        <taxon>Mycosphaerellaceae</taxon>
        <taxon>Dothistroma</taxon>
    </lineage>
</organism>
<name>N1PZ00_DOTSN</name>
<protein>
    <submittedName>
        <fullName evidence="1">Uncharacterized protein</fullName>
    </submittedName>
</protein>